<sequence length="191" mass="22158">MNITSEEDLKQLIKEDPWMMEILETAMLLELPEWWICAGFVRSKVWDALHGFEERTPLPDVDVIYYDKHNLHEDEEKRLEQKLRSLNPTIPWSVKNQARMHVINHLAAPYTSSVDAISKFPETATALGVSLSEEKGLILTAPHGIEDVVNMLLRPTPHFTENKNLTPIYEERLLKKDWKSIWPRLRAYSAG</sequence>
<dbReference type="AlphaFoldDB" id="A0A098MCB1"/>
<dbReference type="PANTHER" id="PTHR39166">
    <property type="entry name" value="BLL1166 PROTEIN"/>
    <property type="match status" value="1"/>
</dbReference>
<comment type="caution">
    <text evidence="1">The sequence shown here is derived from an EMBL/GenBank/DDBJ whole genome shotgun (WGS) entry which is preliminary data.</text>
</comment>
<dbReference type="Pfam" id="PF06042">
    <property type="entry name" value="NTP_transf_6"/>
    <property type="match status" value="1"/>
</dbReference>
<protein>
    <recommendedName>
        <fullName evidence="3">Nucleotidyltransferase family protein</fullName>
    </recommendedName>
</protein>
<reference evidence="1 2" key="1">
    <citation type="submission" date="2014-08" db="EMBL/GenBank/DDBJ databases">
        <authorList>
            <person name="den Bakker H.C."/>
        </authorList>
    </citation>
    <scope>NUCLEOTIDE SEQUENCE [LARGE SCALE GENOMIC DNA]</scope>
    <source>
        <strain evidence="1 2">DSM 18334</strain>
    </source>
</reference>
<dbReference type="InterPro" id="IPR009267">
    <property type="entry name" value="NTP_transf_6"/>
</dbReference>
<reference evidence="1 2" key="2">
    <citation type="submission" date="2014-10" db="EMBL/GenBank/DDBJ databases">
        <title>Comparative genomics of the Paenibacillus odorifer group.</title>
        <authorList>
            <person name="Tsai Y.-C."/>
            <person name="Martin N."/>
            <person name="Korlach J."/>
            <person name="Wiedmann M."/>
        </authorList>
    </citation>
    <scope>NUCLEOTIDE SEQUENCE [LARGE SCALE GENOMIC DNA]</scope>
    <source>
        <strain evidence="1 2">DSM 18334</strain>
    </source>
</reference>
<gene>
    <name evidence="1" type="ORF">PWYN_10285</name>
</gene>
<dbReference type="eggNOG" id="COG3575">
    <property type="taxonomic scope" value="Bacteria"/>
</dbReference>
<dbReference type="Proteomes" id="UP000029734">
    <property type="component" value="Unassembled WGS sequence"/>
</dbReference>
<accession>A0A098MCB1</accession>
<dbReference type="STRING" id="268407.PWYN_10285"/>
<evidence type="ECO:0000313" key="2">
    <source>
        <dbReference type="Proteomes" id="UP000029734"/>
    </source>
</evidence>
<proteinExistence type="predicted"/>
<keyword evidence="2" id="KW-1185">Reference proteome</keyword>
<dbReference type="EMBL" id="JQCR01000002">
    <property type="protein sequence ID" value="KGE19688.1"/>
    <property type="molecule type" value="Genomic_DNA"/>
</dbReference>
<name>A0A098MCB1_9BACL</name>
<dbReference type="RefSeq" id="WP_036650899.1">
    <property type="nucleotide sequence ID" value="NZ_JQCR01000002.1"/>
</dbReference>
<evidence type="ECO:0000313" key="1">
    <source>
        <dbReference type="EMBL" id="KGE19688.1"/>
    </source>
</evidence>
<dbReference type="PANTHER" id="PTHR39166:SF1">
    <property type="entry name" value="BLL1166 PROTEIN"/>
    <property type="match status" value="1"/>
</dbReference>
<evidence type="ECO:0008006" key="3">
    <source>
        <dbReference type="Google" id="ProtNLM"/>
    </source>
</evidence>
<organism evidence="1 2">
    <name type="scientific">Paenibacillus wynnii</name>
    <dbReference type="NCBI Taxonomy" id="268407"/>
    <lineage>
        <taxon>Bacteria</taxon>
        <taxon>Bacillati</taxon>
        <taxon>Bacillota</taxon>
        <taxon>Bacilli</taxon>
        <taxon>Bacillales</taxon>
        <taxon>Paenibacillaceae</taxon>
        <taxon>Paenibacillus</taxon>
    </lineage>
</organism>